<dbReference type="InterPro" id="IPR027417">
    <property type="entry name" value="P-loop_NTPase"/>
</dbReference>
<accession>A0ABT7APG2</accession>
<sequence length="352" mass="38428">MSIPRNGGQIFTYQVYGLTLASNQSLPGLLACDNDMSVDIWVDLKDAPESDSAIGRVPFHPQGPANFDSQIEKRSRADGSSYFNFWYRGNEYMEPIDLQLEADGSRISSPNWTNSIIEDVTVLLLGSVLKLALRLQGKVCLHGCVLAVGEQAIAILGDSGAGKSTTAAALAGQGYPILSDDVALLTESSDHFLVHPGYPRLRLWPESVNALYGSEEGLARVLRLSEKRFIDLTYSSDEPVANQSPWQFQKEPLPLAAIYVLGERQPGLAAPVIESIPPAMAVVTLMKQRSATFLKLDTDKQAQEFVALSQVAKRVPLRNVTRRDSLDALPQLCDAITADAARITKSEKCTHE</sequence>
<keyword evidence="2" id="KW-1185">Reference proteome</keyword>
<dbReference type="RefSeq" id="WP_283752557.1">
    <property type="nucleotide sequence ID" value="NZ_JAQOSP010000036.1"/>
</dbReference>
<evidence type="ECO:0000313" key="2">
    <source>
        <dbReference type="Proteomes" id="UP001235303"/>
    </source>
</evidence>
<reference evidence="1 2" key="1">
    <citation type="submission" date="2023-01" db="EMBL/GenBank/DDBJ databases">
        <title>Novel diversity within Roseofilum (Cyanobacteria; Desertifilaceae) from marine benthic mats with descriptions of four novel species.</title>
        <authorList>
            <person name="Wang Y."/>
            <person name="Berthold D.E."/>
            <person name="Hu J."/>
            <person name="Lefler F.W."/>
            <person name="Laughinghouse H.D. IV."/>
        </authorList>
    </citation>
    <scope>NUCLEOTIDE SEQUENCE [LARGE SCALE GENOMIC DNA]</scope>
    <source>
        <strain evidence="1 2">BLCC-M154</strain>
    </source>
</reference>
<dbReference type="Gene3D" id="3.40.50.300">
    <property type="entry name" value="P-loop containing nucleotide triphosphate hydrolases"/>
    <property type="match status" value="1"/>
</dbReference>
<keyword evidence="1" id="KW-0723">Serine/threonine-protein kinase</keyword>
<dbReference type="PROSITE" id="PS51257">
    <property type="entry name" value="PROKAR_LIPOPROTEIN"/>
    <property type="match status" value="1"/>
</dbReference>
<keyword evidence="1" id="KW-0808">Transferase</keyword>
<dbReference type="EMBL" id="JAQOSP010000036">
    <property type="protein sequence ID" value="MDJ1168794.1"/>
    <property type="molecule type" value="Genomic_DNA"/>
</dbReference>
<protein>
    <submittedName>
        <fullName evidence="1">Serine/threonine protein kinase</fullName>
    </submittedName>
</protein>
<dbReference type="SUPFAM" id="SSF53795">
    <property type="entry name" value="PEP carboxykinase-like"/>
    <property type="match status" value="1"/>
</dbReference>
<organism evidence="1 2">
    <name type="scientific">Roseofilum acuticapitatum BLCC-M154</name>
    <dbReference type="NCBI Taxonomy" id="3022444"/>
    <lineage>
        <taxon>Bacteria</taxon>
        <taxon>Bacillati</taxon>
        <taxon>Cyanobacteriota</taxon>
        <taxon>Cyanophyceae</taxon>
        <taxon>Desertifilales</taxon>
        <taxon>Desertifilaceae</taxon>
        <taxon>Roseofilum</taxon>
        <taxon>Roseofilum acuticapitatum</taxon>
    </lineage>
</organism>
<proteinExistence type="predicted"/>
<name>A0ABT7APG2_9CYAN</name>
<keyword evidence="1" id="KW-0418">Kinase</keyword>
<dbReference type="Proteomes" id="UP001235303">
    <property type="component" value="Unassembled WGS sequence"/>
</dbReference>
<comment type="caution">
    <text evidence="1">The sequence shown here is derived from an EMBL/GenBank/DDBJ whole genome shotgun (WGS) entry which is preliminary data.</text>
</comment>
<evidence type="ECO:0000313" key="1">
    <source>
        <dbReference type="EMBL" id="MDJ1168794.1"/>
    </source>
</evidence>
<gene>
    <name evidence="1" type="ORF">PMG71_05095</name>
</gene>
<dbReference type="GO" id="GO:0004674">
    <property type="term" value="F:protein serine/threonine kinase activity"/>
    <property type="evidence" value="ECO:0007669"/>
    <property type="project" value="UniProtKB-KW"/>
</dbReference>